<name>A0A803TL03_ANOCA</name>
<organism evidence="4 5">
    <name type="scientific">Anolis carolinensis</name>
    <name type="common">Green anole</name>
    <name type="synonym">American chameleon</name>
    <dbReference type="NCBI Taxonomy" id="28377"/>
    <lineage>
        <taxon>Eukaryota</taxon>
        <taxon>Metazoa</taxon>
        <taxon>Chordata</taxon>
        <taxon>Craniata</taxon>
        <taxon>Vertebrata</taxon>
        <taxon>Euteleostomi</taxon>
        <taxon>Lepidosauria</taxon>
        <taxon>Squamata</taxon>
        <taxon>Bifurcata</taxon>
        <taxon>Unidentata</taxon>
        <taxon>Episquamata</taxon>
        <taxon>Toxicofera</taxon>
        <taxon>Iguania</taxon>
        <taxon>Dactyloidae</taxon>
        <taxon>Anolis</taxon>
    </lineage>
</organism>
<keyword evidence="5" id="KW-1185">Reference proteome</keyword>
<dbReference type="GO" id="GO:0005615">
    <property type="term" value="C:extracellular space"/>
    <property type="evidence" value="ECO:0000318"/>
    <property type="project" value="GO_Central"/>
</dbReference>
<reference evidence="4" key="2">
    <citation type="submission" date="2025-08" db="UniProtKB">
        <authorList>
            <consortium name="Ensembl"/>
        </authorList>
    </citation>
    <scope>IDENTIFICATION</scope>
</reference>
<dbReference type="InterPro" id="IPR013320">
    <property type="entry name" value="ConA-like_dom_sf"/>
</dbReference>
<reference evidence="4" key="3">
    <citation type="submission" date="2025-09" db="UniProtKB">
        <authorList>
            <consortium name="Ensembl"/>
        </authorList>
    </citation>
    <scope>IDENTIFICATION</scope>
</reference>
<dbReference type="GeneID" id="100553447"/>
<dbReference type="PANTHER" id="PTHR11346:SF97">
    <property type="entry name" value="GALECTIN-1"/>
    <property type="match status" value="1"/>
</dbReference>
<dbReference type="GO" id="GO:0043236">
    <property type="term" value="F:laminin binding"/>
    <property type="evidence" value="ECO:0000318"/>
    <property type="project" value="GO_Central"/>
</dbReference>
<sequence>MECGVVATHLKVCPGEAVQVEGKILPGCKGFEVNLGKNCENLVLHFNPRFDCKGDANTIVCNSRRDGVWEDEERDTHFPFEQDSNFKVSFTFDTSEIKVKLEDGHEIPFPNRLGLDVLEYVAVEGDFKIQVLRFA</sequence>
<proteinExistence type="predicted"/>
<dbReference type="AlphaFoldDB" id="A0A803TL03"/>
<evidence type="ECO:0000256" key="2">
    <source>
        <dbReference type="RuleBase" id="RU102079"/>
    </source>
</evidence>
<gene>
    <name evidence="4" type="primary">LOC100553447</name>
</gene>
<evidence type="ECO:0000256" key="1">
    <source>
        <dbReference type="ARBA" id="ARBA00022734"/>
    </source>
</evidence>
<evidence type="ECO:0000313" key="4">
    <source>
        <dbReference type="Ensembl" id="ENSACAP00000035893.1"/>
    </source>
</evidence>
<dbReference type="Pfam" id="PF00337">
    <property type="entry name" value="Gal-bind_lectin"/>
    <property type="match status" value="1"/>
</dbReference>
<keyword evidence="1 2" id="KW-0430">Lectin</keyword>
<dbReference type="InterPro" id="IPR044156">
    <property type="entry name" value="Galectin-like"/>
</dbReference>
<protein>
    <recommendedName>
        <fullName evidence="2">Galectin</fullName>
    </recommendedName>
</protein>
<dbReference type="SMART" id="SM00276">
    <property type="entry name" value="GLECT"/>
    <property type="match status" value="1"/>
</dbReference>
<evidence type="ECO:0000259" key="3">
    <source>
        <dbReference type="PROSITE" id="PS51304"/>
    </source>
</evidence>
<dbReference type="GeneTree" id="ENSGT00940000155534"/>
<dbReference type="InterPro" id="IPR001079">
    <property type="entry name" value="Galectin_CRD"/>
</dbReference>
<dbReference type="GO" id="GO:0030395">
    <property type="term" value="F:lactose binding"/>
    <property type="evidence" value="ECO:0000318"/>
    <property type="project" value="GO_Central"/>
</dbReference>
<accession>A0A803TL03</accession>
<dbReference type="PROSITE" id="PS51304">
    <property type="entry name" value="GALECTIN"/>
    <property type="match status" value="1"/>
</dbReference>
<dbReference type="CDD" id="cd00070">
    <property type="entry name" value="GLECT"/>
    <property type="match status" value="1"/>
</dbReference>
<dbReference type="SMART" id="SM00908">
    <property type="entry name" value="Gal-bind_lectin"/>
    <property type="match status" value="1"/>
</dbReference>
<dbReference type="InParanoid" id="A0A803TL03"/>
<dbReference type="Gene3D" id="2.60.120.200">
    <property type="match status" value="1"/>
</dbReference>
<dbReference type="FunFam" id="2.60.120.200:FF:000021">
    <property type="entry name" value="Galectin"/>
    <property type="match status" value="1"/>
</dbReference>
<dbReference type="RefSeq" id="XP_003221874.1">
    <property type="nucleotide sequence ID" value="XM_003221826.3"/>
</dbReference>
<dbReference type="KEGG" id="acs:100553447"/>
<dbReference type="OrthoDB" id="8443340at2759"/>
<dbReference type="FunCoup" id="A0A803TL03">
    <property type="interactions" value="526"/>
</dbReference>
<reference evidence="4 5" key="1">
    <citation type="submission" date="2009-12" db="EMBL/GenBank/DDBJ databases">
        <title>The Genome Sequence of Anolis carolinensis (Green Anole Lizard).</title>
        <authorList>
            <consortium name="The Genome Sequencing Platform"/>
            <person name="Di Palma F."/>
            <person name="Alfoldi J."/>
            <person name="Heiman D."/>
            <person name="Young S."/>
            <person name="Grabherr M."/>
            <person name="Johnson J."/>
            <person name="Lander E.S."/>
            <person name="Lindblad-Toh K."/>
        </authorList>
    </citation>
    <scope>NUCLEOTIDE SEQUENCE [LARGE SCALE GENOMIC DNA]</scope>
    <source>
        <strain evidence="4 5">JBL SC #1</strain>
    </source>
</reference>
<feature type="domain" description="Galectin" evidence="3">
    <location>
        <begin position="4"/>
        <end position="135"/>
    </location>
</feature>
<evidence type="ECO:0000313" key="5">
    <source>
        <dbReference type="Proteomes" id="UP000001646"/>
    </source>
</evidence>
<dbReference type="PANTHER" id="PTHR11346">
    <property type="entry name" value="GALECTIN"/>
    <property type="match status" value="1"/>
</dbReference>
<dbReference type="Ensembl" id="ENSACAT00000040348.1">
    <property type="protein sequence ID" value="ENSACAP00000035893.1"/>
    <property type="gene ID" value="ENSACAG00000041656.1"/>
</dbReference>
<dbReference type="Proteomes" id="UP000001646">
    <property type="component" value="Chromosome 5"/>
</dbReference>
<dbReference type="SUPFAM" id="SSF49899">
    <property type="entry name" value="Concanavalin A-like lectins/glucanases"/>
    <property type="match status" value="1"/>
</dbReference>